<evidence type="ECO:0000313" key="1">
    <source>
        <dbReference type="EMBL" id="AUG87816.1"/>
    </source>
</evidence>
<gene>
    <name evidence="1" type="ORF">CPT_Menlow_115</name>
</gene>
<dbReference type="Proteomes" id="UP000241701">
    <property type="component" value="Segment"/>
</dbReference>
<protein>
    <submittedName>
        <fullName evidence="1">Uncharacterized protein</fullName>
    </submittedName>
</protein>
<accession>A0A2H5BNW8</accession>
<dbReference type="EMBL" id="MG428990">
    <property type="protein sequence ID" value="AUG87816.1"/>
    <property type="molecule type" value="Genomic_DNA"/>
</dbReference>
<proteinExistence type="predicted"/>
<sequence>MMRVKKSTIIIFYLAFVAVFVVWASNALAVPANNLNKCAAWLSTYQQFHPDDKDTSILLSDFEGEMKRLDQYSTDQIENALDLPMMDSAADNSHQTAVNLSYCREIAINFTRNQK</sequence>
<organism evidence="1 2">
    <name type="scientific">Klebsiella phage Menlow</name>
    <dbReference type="NCBI Taxonomy" id="2054273"/>
    <lineage>
        <taxon>Viruses</taxon>
        <taxon>Duplodnaviria</taxon>
        <taxon>Heunggongvirae</taxon>
        <taxon>Uroviricota</taxon>
        <taxon>Caudoviricetes</taxon>
        <taxon>Pantevenvirales</taxon>
        <taxon>Ackermannviridae</taxon>
        <taxon>Taipeivirus</taxon>
        <taxon>Taipeivirus menlow</taxon>
    </lineage>
</organism>
<keyword evidence="2" id="KW-1185">Reference proteome</keyword>
<name>A0A2H5BNW8_9CAUD</name>
<evidence type="ECO:0000313" key="2">
    <source>
        <dbReference type="Proteomes" id="UP000241701"/>
    </source>
</evidence>
<reference evidence="2" key="1">
    <citation type="submission" date="2017-11" db="EMBL/GenBank/DDBJ databases">
        <title>Complete Genome of Klebsiella pneumoniae Myophage Menlow.</title>
        <authorList>
            <person name="Newkirk H.N."/>
            <person name="Lessor L."/>
            <person name="Liu M."/>
        </authorList>
    </citation>
    <scope>NUCLEOTIDE SEQUENCE [LARGE SCALE GENOMIC DNA]</scope>
</reference>